<name>A0A7J8Z7P8_9ROSI</name>
<evidence type="ECO:0000313" key="2">
    <source>
        <dbReference type="Proteomes" id="UP000593574"/>
    </source>
</evidence>
<proteinExistence type="predicted"/>
<keyword evidence="2" id="KW-1185">Reference proteome</keyword>
<dbReference type="EMBL" id="JABEZV010000003">
    <property type="protein sequence ID" value="MBA0707612.1"/>
    <property type="molecule type" value="Genomic_DNA"/>
</dbReference>
<dbReference type="Proteomes" id="UP000593574">
    <property type="component" value="Unassembled WGS sequence"/>
</dbReference>
<sequence>MPSIKFSDRVHKLMEMSMAWTVVAKLLGRRIRLNALYNQIYALWKPQ</sequence>
<evidence type="ECO:0000313" key="1">
    <source>
        <dbReference type="EMBL" id="MBA0707612.1"/>
    </source>
</evidence>
<reference evidence="1 2" key="1">
    <citation type="journal article" date="2019" name="Genome Biol. Evol.">
        <title>Insights into the evolution of the New World diploid cottons (Gossypium, subgenus Houzingenia) based on genome sequencing.</title>
        <authorList>
            <person name="Grover C.E."/>
            <person name="Arick M.A. 2nd"/>
            <person name="Thrash A."/>
            <person name="Conover J.L."/>
            <person name="Sanders W.S."/>
            <person name="Peterson D.G."/>
            <person name="Frelichowski J.E."/>
            <person name="Scheffler J.A."/>
            <person name="Scheffler B.E."/>
            <person name="Wendel J.F."/>
        </authorList>
    </citation>
    <scope>NUCLEOTIDE SEQUENCE [LARGE SCALE GENOMIC DNA]</scope>
    <source>
        <strain evidence="1">4</strain>
        <tissue evidence="1">Leaf</tissue>
    </source>
</reference>
<protein>
    <submittedName>
        <fullName evidence="1">Uncharacterized protein</fullName>
    </submittedName>
</protein>
<comment type="caution">
    <text evidence="1">The sequence shown here is derived from an EMBL/GenBank/DDBJ whole genome shotgun (WGS) entry which is preliminary data.</text>
</comment>
<gene>
    <name evidence="1" type="ORF">Golax_019642</name>
</gene>
<accession>A0A7J8Z7P8</accession>
<organism evidence="1 2">
    <name type="scientific">Gossypium laxum</name>
    <dbReference type="NCBI Taxonomy" id="34288"/>
    <lineage>
        <taxon>Eukaryota</taxon>
        <taxon>Viridiplantae</taxon>
        <taxon>Streptophyta</taxon>
        <taxon>Embryophyta</taxon>
        <taxon>Tracheophyta</taxon>
        <taxon>Spermatophyta</taxon>
        <taxon>Magnoliopsida</taxon>
        <taxon>eudicotyledons</taxon>
        <taxon>Gunneridae</taxon>
        <taxon>Pentapetalae</taxon>
        <taxon>rosids</taxon>
        <taxon>malvids</taxon>
        <taxon>Malvales</taxon>
        <taxon>Malvaceae</taxon>
        <taxon>Malvoideae</taxon>
        <taxon>Gossypium</taxon>
    </lineage>
</organism>
<dbReference type="AlphaFoldDB" id="A0A7J8Z7P8"/>